<evidence type="ECO:0000259" key="3">
    <source>
        <dbReference type="SMART" id="SM00062"/>
    </source>
</evidence>
<sequence>MPVSRISRRLVAAAVLITAAVASLTACGSSSSTPTDQAAVPTADVVSAIHADPRIHDLLPADIRTAGSATLGTVQAVGQAGLPHAGVVDGRQVGLDIDIADAVARVLGIEWKRDYGTFATIIPGVQNGRYQVGEANFGVTEARTRVLDFATYLNDGQGFLGASTVTAEHIASLTDACGYRIATSPGSTFQTLLETHADDCAKAGKKPWTVQYFADQGPIVLGLQNGKVDLYFGPTLSLRYAEKHIAGTRFLGELTTTPVGFVTAKGSPLAPALVAAVNKLITTGEYGAIFAKWGVPASQVHESQINPSATF</sequence>
<feature type="chain" id="PRO_5038517327" evidence="2">
    <location>
        <begin position="29"/>
        <end position="311"/>
    </location>
</feature>
<dbReference type="InterPro" id="IPR001638">
    <property type="entry name" value="Solute-binding_3/MltF_N"/>
</dbReference>
<feature type="signal peptide" evidence="2">
    <location>
        <begin position="1"/>
        <end position="28"/>
    </location>
</feature>
<dbReference type="SUPFAM" id="SSF53850">
    <property type="entry name" value="Periplasmic binding protein-like II"/>
    <property type="match status" value="1"/>
</dbReference>
<evidence type="ECO:0000313" key="5">
    <source>
        <dbReference type="Proteomes" id="UP000551501"/>
    </source>
</evidence>
<reference evidence="4 5" key="1">
    <citation type="submission" date="2020-08" db="EMBL/GenBank/DDBJ databases">
        <title>Sequencing the genomes of 1000 actinobacteria strains.</title>
        <authorList>
            <person name="Klenk H.-P."/>
        </authorList>
    </citation>
    <scope>NUCLEOTIDE SEQUENCE [LARGE SCALE GENOMIC DNA]</scope>
    <source>
        <strain evidence="4 5">DSM 45298</strain>
    </source>
</reference>
<dbReference type="RefSeq" id="WP_183371620.1">
    <property type="nucleotide sequence ID" value="NZ_BAABHL010000041.1"/>
</dbReference>
<organism evidence="4 5">
    <name type="scientific">Gordonia humi</name>
    <dbReference type="NCBI Taxonomy" id="686429"/>
    <lineage>
        <taxon>Bacteria</taxon>
        <taxon>Bacillati</taxon>
        <taxon>Actinomycetota</taxon>
        <taxon>Actinomycetes</taxon>
        <taxon>Mycobacteriales</taxon>
        <taxon>Gordoniaceae</taxon>
        <taxon>Gordonia</taxon>
    </lineage>
</organism>
<dbReference type="PANTHER" id="PTHR35936:SF17">
    <property type="entry name" value="ARGININE-BINDING EXTRACELLULAR PROTEIN ARTP"/>
    <property type="match status" value="1"/>
</dbReference>
<dbReference type="Gene3D" id="3.40.190.10">
    <property type="entry name" value="Periplasmic binding protein-like II"/>
    <property type="match status" value="2"/>
</dbReference>
<evidence type="ECO:0000313" key="4">
    <source>
        <dbReference type="EMBL" id="MBB4136664.1"/>
    </source>
</evidence>
<evidence type="ECO:0000256" key="1">
    <source>
        <dbReference type="ARBA" id="ARBA00022729"/>
    </source>
</evidence>
<evidence type="ECO:0000256" key="2">
    <source>
        <dbReference type="SAM" id="SignalP"/>
    </source>
</evidence>
<dbReference type="SMART" id="SM00062">
    <property type="entry name" value="PBPb"/>
    <property type="match status" value="1"/>
</dbReference>
<dbReference type="PANTHER" id="PTHR35936">
    <property type="entry name" value="MEMBRANE-BOUND LYTIC MUREIN TRANSGLYCOSYLASE F"/>
    <property type="match status" value="1"/>
</dbReference>
<feature type="domain" description="Solute-binding protein family 3/N-terminal" evidence="3">
    <location>
        <begin position="73"/>
        <end position="297"/>
    </location>
</feature>
<dbReference type="PROSITE" id="PS51257">
    <property type="entry name" value="PROKAR_LIPOPROTEIN"/>
    <property type="match status" value="1"/>
</dbReference>
<dbReference type="EMBL" id="JACIFP010000001">
    <property type="protein sequence ID" value="MBB4136664.1"/>
    <property type="molecule type" value="Genomic_DNA"/>
</dbReference>
<dbReference type="Proteomes" id="UP000551501">
    <property type="component" value="Unassembled WGS sequence"/>
</dbReference>
<comment type="caution">
    <text evidence="4">The sequence shown here is derived from an EMBL/GenBank/DDBJ whole genome shotgun (WGS) entry which is preliminary data.</text>
</comment>
<keyword evidence="1 2" id="KW-0732">Signal</keyword>
<name>A0A840F224_9ACTN</name>
<keyword evidence="5" id="KW-1185">Reference proteome</keyword>
<proteinExistence type="predicted"/>
<accession>A0A840F224</accession>
<dbReference type="AlphaFoldDB" id="A0A840F224"/>
<gene>
    <name evidence="4" type="ORF">BKA16_003216</name>
</gene>
<protein>
    <submittedName>
        <fullName evidence="4">Polar amino acid transport system substrate-binding protein</fullName>
    </submittedName>
</protein>
<dbReference type="Pfam" id="PF00497">
    <property type="entry name" value="SBP_bac_3"/>
    <property type="match status" value="1"/>
</dbReference>